<keyword evidence="2" id="KW-1185">Reference proteome</keyword>
<accession>A0ABT4A3A5</accession>
<evidence type="ECO:0000313" key="2">
    <source>
        <dbReference type="Proteomes" id="UP001207654"/>
    </source>
</evidence>
<dbReference type="Proteomes" id="UP001207654">
    <property type="component" value="Unassembled WGS sequence"/>
</dbReference>
<reference evidence="1 2" key="1">
    <citation type="submission" date="2022-11" db="EMBL/GenBank/DDBJ databases">
        <title>Minimal conservation of predation-associated metabolite biosynthetic gene clusters underscores biosynthetic potential of Myxococcota including descriptions for ten novel species: Archangium lansinium sp. nov., Myxococcus landrumus sp. nov., Nannocystis bai.</title>
        <authorList>
            <person name="Ahearne A."/>
            <person name="Stevens C."/>
            <person name="Phillips K."/>
        </authorList>
    </citation>
    <scope>NUCLEOTIDE SEQUENCE [LARGE SCALE GENOMIC DNA]</scope>
    <source>
        <strain evidence="1 2">MIWBW</strain>
    </source>
</reference>
<dbReference type="RefSeq" id="WP_267535030.1">
    <property type="nucleotide sequence ID" value="NZ_JAPNKA010000001.1"/>
</dbReference>
<name>A0ABT4A3A5_9BACT</name>
<dbReference type="EMBL" id="JAPNKA010000001">
    <property type="protein sequence ID" value="MCY1076124.1"/>
    <property type="molecule type" value="Genomic_DNA"/>
</dbReference>
<proteinExistence type="predicted"/>
<evidence type="ECO:0000313" key="1">
    <source>
        <dbReference type="EMBL" id="MCY1076124.1"/>
    </source>
</evidence>
<organism evidence="1 2">
    <name type="scientific">Archangium lansingense</name>
    <dbReference type="NCBI Taxonomy" id="2995310"/>
    <lineage>
        <taxon>Bacteria</taxon>
        <taxon>Pseudomonadati</taxon>
        <taxon>Myxococcota</taxon>
        <taxon>Myxococcia</taxon>
        <taxon>Myxococcales</taxon>
        <taxon>Cystobacterineae</taxon>
        <taxon>Archangiaceae</taxon>
        <taxon>Archangium</taxon>
    </lineage>
</organism>
<sequence length="98" mass="10804">MSQRRPGAEARVCAAPVAGSGIVWRGDFETGDRTQWDSTQMVSSDRLQVVPQREDVAALFPGMLNYLKVGLYRSDTVTQTGVVYHDGWTMARSLADVL</sequence>
<comment type="caution">
    <text evidence="1">The sequence shown here is derived from an EMBL/GenBank/DDBJ whole genome shotgun (WGS) entry which is preliminary data.</text>
</comment>
<protein>
    <submittedName>
        <fullName evidence="1">Uncharacterized protein</fullName>
    </submittedName>
</protein>
<gene>
    <name evidence="1" type="ORF">OV287_16740</name>
</gene>